<keyword evidence="2" id="KW-1185">Reference proteome</keyword>
<evidence type="ECO:0008006" key="3">
    <source>
        <dbReference type="Google" id="ProtNLM"/>
    </source>
</evidence>
<organism evidence="1 2">
    <name type="scientific">Saccharomonospora glauca K62</name>
    <dbReference type="NCBI Taxonomy" id="928724"/>
    <lineage>
        <taxon>Bacteria</taxon>
        <taxon>Bacillati</taxon>
        <taxon>Actinomycetota</taxon>
        <taxon>Actinomycetes</taxon>
        <taxon>Pseudonocardiales</taxon>
        <taxon>Pseudonocardiaceae</taxon>
        <taxon>Saccharomonospora</taxon>
    </lineage>
</organism>
<sequence length="63" mass="7643">MPITRVLVDANVLYSKTLLEWLALLYLRQEDEIYSVYRTEDVLAETIHRLRRHHPHWNGGKRR</sequence>
<dbReference type="EMBL" id="CM001484">
    <property type="protein sequence ID" value="EIF00554.1"/>
    <property type="molecule type" value="Genomic_DNA"/>
</dbReference>
<gene>
    <name evidence="1" type="ORF">SacglDRAFT_03706</name>
</gene>
<reference evidence="1 2" key="1">
    <citation type="submission" date="2011-09" db="EMBL/GenBank/DDBJ databases">
        <authorList>
            <consortium name="US DOE Joint Genome Institute (JGI-PGF)"/>
            <person name="Lucas S."/>
            <person name="Han J."/>
            <person name="Lapidus A."/>
            <person name="Cheng J.-F."/>
            <person name="Goodwin L."/>
            <person name="Pitluck S."/>
            <person name="Peters L."/>
            <person name="Land M.L."/>
            <person name="Hauser L."/>
            <person name="Brambilla E."/>
            <person name="Klenk H.-P."/>
            <person name="Woyke T.J."/>
        </authorList>
    </citation>
    <scope>NUCLEOTIDE SEQUENCE [LARGE SCALE GENOMIC DNA]</scope>
    <source>
        <strain evidence="1 2">K62</strain>
    </source>
</reference>
<reference evidence="2" key="2">
    <citation type="submission" date="2012-01" db="EMBL/GenBank/DDBJ databases">
        <title>Noncontiguous Finished sequence of chromosome of Saccharomonospora glauca K62.</title>
        <authorList>
            <consortium name="US DOE Joint Genome Institute"/>
            <person name="Lucas S."/>
            <person name="Han J."/>
            <person name="Lapidus A."/>
            <person name="Cheng J.-F."/>
            <person name="Goodwin L."/>
            <person name="Pitluck S."/>
            <person name="Peters L."/>
            <person name="Mikhailova N."/>
            <person name="Held B."/>
            <person name="Detter J.C."/>
            <person name="Han C."/>
            <person name="Tapia R."/>
            <person name="Land M."/>
            <person name="Hauser L."/>
            <person name="Kyrpides N."/>
            <person name="Ivanova N."/>
            <person name="Pagani I."/>
            <person name="Brambilla E.-M."/>
            <person name="Klenk H.-P."/>
            <person name="Woyke T."/>
        </authorList>
    </citation>
    <scope>NUCLEOTIDE SEQUENCE [LARGE SCALE GENOMIC DNA]</scope>
    <source>
        <strain evidence="2">K62</strain>
    </source>
</reference>
<dbReference type="HOGENOM" id="CLU_2883223_0_0_11"/>
<name>I1D6H9_9PSEU</name>
<evidence type="ECO:0000313" key="2">
    <source>
        <dbReference type="Proteomes" id="UP000005087"/>
    </source>
</evidence>
<dbReference type="AlphaFoldDB" id="I1D6H9"/>
<proteinExistence type="predicted"/>
<protein>
    <recommendedName>
        <fullName evidence="3">PIN domain-containing protein</fullName>
    </recommendedName>
</protein>
<dbReference type="Proteomes" id="UP000005087">
    <property type="component" value="Chromosome"/>
</dbReference>
<accession>I1D6H9</accession>
<evidence type="ECO:0000313" key="1">
    <source>
        <dbReference type="EMBL" id="EIF00554.1"/>
    </source>
</evidence>